<name>A0A1I7EJT2_9BURK</name>
<reference evidence="1 4" key="2">
    <citation type="submission" date="2021-02" db="EMBL/GenBank/DDBJ databases">
        <authorList>
            <person name="Vanwijnsberghe S."/>
        </authorList>
    </citation>
    <scope>NUCLEOTIDE SEQUENCE [LARGE SCALE GENOMIC DNA]</scope>
    <source>
        <strain evidence="1 4">R-69658</strain>
    </source>
</reference>
<dbReference type="Proteomes" id="UP000674425">
    <property type="component" value="Unassembled WGS sequence"/>
</dbReference>
<dbReference type="RefSeq" id="WP_093642740.1">
    <property type="nucleotide sequence ID" value="NZ_CAJNAU010000123.1"/>
</dbReference>
<accession>A0A1I7EJT2</accession>
<evidence type="ECO:0000313" key="4">
    <source>
        <dbReference type="Proteomes" id="UP000674425"/>
    </source>
</evidence>
<dbReference type="EMBL" id="FPBH01000025">
    <property type="protein sequence ID" value="SFU24174.1"/>
    <property type="molecule type" value="Genomic_DNA"/>
</dbReference>
<gene>
    <name evidence="1" type="ORF">R69658_07198</name>
    <name evidence="2" type="ORF">SAMN05192563_102566</name>
</gene>
<evidence type="ECO:0000313" key="1">
    <source>
        <dbReference type="EMBL" id="CAE6851851.1"/>
    </source>
</evidence>
<evidence type="ECO:0000313" key="2">
    <source>
        <dbReference type="EMBL" id="SFU24174.1"/>
    </source>
</evidence>
<dbReference type="InterPro" id="IPR012933">
    <property type="entry name" value="HicA_mRNA_interferase"/>
</dbReference>
<dbReference type="Pfam" id="PF07927">
    <property type="entry name" value="HicA_toxin"/>
    <property type="match status" value="1"/>
</dbReference>
<dbReference type="Proteomes" id="UP000198844">
    <property type="component" value="Unassembled WGS sequence"/>
</dbReference>
<keyword evidence="4" id="KW-1185">Reference proteome</keyword>
<dbReference type="AlphaFoldDB" id="A0A1I7EJT2"/>
<sequence length="84" mass="9491">MKRAHSRTLELIFARPVSANVRWSDIEALFLELGAKITEREGSRIAVVLFGQVQVYHRPHPRPTTDKGAVASIRKWLESNGVKP</sequence>
<protein>
    <submittedName>
        <fullName evidence="2">HicA toxin of toxin-antitoxin</fullName>
    </submittedName>
</protein>
<organism evidence="2 3">
    <name type="scientific">Paraburkholderia aspalathi</name>
    <dbReference type="NCBI Taxonomy" id="1324617"/>
    <lineage>
        <taxon>Bacteria</taxon>
        <taxon>Pseudomonadati</taxon>
        <taxon>Pseudomonadota</taxon>
        <taxon>Betaproteobacteria</taxon>
        <taxon>Burkholderiales</taxon>
        <taxon>Burkholderiaceae</taxon>
        <taxon>Paraburkholderia</taxon>
    </lineage>
</organism>
<dbReference type="EMBL" id="CAJNAU010000123">
    <property type="protein sequence ID" value="CAE6851851.1"/>
    <property type="molecule type" value="Genomic_DNA"/>
</dbReference>
<dbReference type="GO" id="GO:0003729">
    <property type="term" value="F:mRNA binding"/>
    <property type="evidence" value="ECO:0007669"/>
    <property type="project" value="InterPro"/>
</dbReference>
<dbReference type="OrthoDB" id="73001at2"/>
<proteinExistence type="predicted"/>
<evidence type="ECO:0000313" key="3">
    <source>
        <dbReference type="Proteomes" id="UP000198844"/>
    </source>
</evidence>
<reference evidence="2 3" key="1">
    <citation type="submission" date="2016-10" db="EMBL/GenBank/DDBJ databases">
        <authorList>
            <person name="de Groot N.N."/>
        </authorList>
    </citation>
    <scope>NUCLEOTIDE SEQUENCE [LARGE SCALE GENOMIC DNA]</scope>
    <source>
        <strain evidence="2 3">LMG 27731</strain>
    </source>
</reference>